<evidence type="ECO:0000313" key="1">
    <source>
        <dbReference type="EMBL" id="MCI3276762.1"/>
    </source>
</evidence>
<name>A0ABS9YHN5_9ACTN</name>
<reference evidence="1" key="1">
    <citation type="submission" date="2022-03" db="EMBL/GenBank/DDBJ databases">
        <title>Streptomyces 7R015 and 7R016 isolated from Barleria lupulina in Thailand.</title>
        <authorList>
            <person name="Kanchanasin P."/>
            <person name="Phongsopitanun W."/>
            <person name="Tanasupawat S."/>
        </authorList>
    </citation>
    <scope>NUCLEOTIDE SEQUENCE</scope>
    <source>
        <strain evidence="1">7R015</strain>
    </source>
</reference>
<comment type="caution">
    <text evidence="1">The sequence shown here is derived from an EMBL/GenBank/DDBJ whole genome shotgun (WGS) entry which is preliminary data.</text>
</comment>
<organism evidence="1 2">
    <name type="scientific">Streptomyces cylindrosporus</name>
    <dbReference type="NCBI Taxonomy" id="2927583"/>
    <lineage>
        <taxon>Bacteria</taxon>
        <taxon>Bacillati</taxon>
        <taxon>Actinomycetota</taxon>
        <taxon>Actinomycetes</taxon>
        <taxon>Kitasatosporales</taxon>
        <taxon>Streptomycetaceae</taxon>
        <taxon>Streptomyces</taxon>
    </lineage>
</organism>
<proteinExistence type="predicted"/>
<dbReference type="Proteomes" id="UP001165269">
    <property type="component" value="Unassembled WGS sequence"/>
</dbReference>
<sequence>MPRRRDSHPAQGPEALLPRLRDKRFNGYLGIRLPHELDDAVEAIVVAHTNGSASLRLKMADAVDGRAAAVLSAYGQRMASMAVRTLSVEPLRRGLVAVSLAEGRLEQPYDNLFVLAALNDAAALVGTTLHAVLADVARVLPPAGHTAIQEFDRRQDRDKSLEAMGLSRTGTGPTFLYG</sequence>
<keyword evidence="2" id="KW-1185">Reference proteome</keyword>
<accession>A0ABS9YHN5</accession>
<dbReference type="EMBL" id="JALDAY010000013">
    <property type="protein sequence ID" value="MCI3276762.1"/>
    <property type="molecule type" value="Genomic_DNA"/>
</dbReference>
<evidence type="ECO:0000313" key="2">
    <source>
        <dbReference type="Proteomes" id="UP001165269"/>
    </source>
</evidence>
<gene>
    <name evidence="1" type="ORF">MQP27_37390</name>
</gene>
<dbReference type="RefSeq" id="WP_242773696.1">
    <property type="nucleotide sequence ID" value="NZ_JALDAY010000013.1"/>
</dbReference>
<protein>
    <submittedName>
        <fullName evidence="1">Uncharacterized protein</fullName>
    </submittedName>
</protein>